<sequence>MFTGEAPTWSSLHVYRWGPDLELPAYLQSQKDGLTRATEGEEQQQQQQQEEEEEEEEKEEEEEEEK</sequence>
<evidence type="ECO:0000313" key="3">
    <source>
        <dbReference type="Proteomes" id="UP000762676"/>
    </source>
</evidence>
<name>A0AAV4GYZ0_9GAST</name>
<dbReference type="Proteomes" id="UP000762676">
    <property type="component" value="Unassembled WGS sequence"/>
</dbReference>
<evidence type="ECO:0008006" key="4">
    <source>
        <dbReference type="Google" id="ProtNLM"/>
    </source>
</evidence>
<evidence type="ECO:0000313" key="2">
    <source>
        <dbReference type="EMBL" id="GFR90536.1"/>
    </source>
</evidence>
<proteinExistence type="predicted"/>
<dbReference type="EMBL" id="BMAT01012358">
    <property type="protein sequence ID" value="GFR90536.1"/>
    <property type="molecule type" value="Genomic_DNA"/>
</dbReference>
<dbReference type="AlphaFoldDB" id="A0AAV4GYZ0"/>
<feature type="compositionally biased region" description="Acidic residues" evidence="1">
    <location>
        <begin position="49"/>
        <end position="66"/>
    </location>
</feature>
<comment type="caution">
    <text evidence="2">The sequence shown here is derived from an EMBL/GenBank/DDBJ whole genome shotgun (WGS) entry which is preliminary data.</text>
</comment>
<keyword evidence="3" id="KW-1185">Reference proteome</keyword>
<protein>
    <recommendedName>
        <fullName evidence="4">Spondin domain-containing protein</fullName>
    </recommendedName>
</protein>
<feature type="region of interest" description="Disordered" evidence="1">
    <location>
        <begin position="28"/>
        <end position="66"/>
    </location>
</feature>
<evidence type="ECO:0000256" key="1">
    <source>
        <dbReference type="SAM" id="MobiDB-lite"/>
    </source>
</evidence>
<gene>
    <name evidence="2" type="ORF">ElyMa_006152100</name>
</gene>
<organism evidence="2 3">
    <name type="scientific">Elysia marginata</name>
    <dbReference type="NCBI Taxonomy" id="1093978"/>
    <lineage>
        <taxon>Eukaryota</taxon>
        <taxon>Metazoa</taxon>
        <taxon>Spiralia</taxon>
        <taxon>Lophotrochozoa</taxon>
        <taxon>Mollusca</taxon>
        <taxon>Gastropoda</taxon>
        <taxon>Heterobranchia</taxon>
        <taxon>Euthyneura</taxon>
        <taxon>Panpulmonata</taxon>
        <taxon>Sacoglossa</taxon>
        <taxon>Placobranchoidea</taxon>
        <taxon>Plakobranchidae</taxon>
        <taxon>Elysia</taxon>
    </lineage>
</organism>
<accession>A0AAV4GYZ0</accession>
<reference evidence="2 3" key="1">
    <citation type="journal article" date="2021" name="Elife">
        <title>Chloroplast acquisition without the gene transfer in kleptoplastic sea slugs, Plakobranchus ocellatus.</title>
        <authorList>
            <person name="Maeda T."/>
            <person name="Takahashi S."/>
            <person name="Yoshida T."/>
            <person name="Shimamura S."/>
            <person name="Takaki Y."/>
            <person name="Nagai Y."/>
            <person name="Toyoda A."/>
            <person name="Suzuki Y."/>
            <person name="Arimoto A."/>
            <person name="Ishii H."/>
            <person name="Satoh N."/>
            <person name="Nishiyama T."/>
            <person name="Hasebe M."/>
            <person name="Maruyama T."/>
            <person name="Minagawa J."/>
            <person name="Obokata J."/>
            <person name="Shigenobu S."/>
        </authorList>
    </citation>
    <scope>NUCLEOTIDE SEQUENCE [LARGE SCALE GENOMIC DNA]</scope>
</reference>